<name>A0A7G8Q8Q5_9GAMM</name>
<proteinExistence type="predicted"/>
<dbReference type="KEGG" id="dtl:H8F01_08665"/>
<dbReference type="Proteomes" id="UP000515873">
    <property type="component" value="Chromosome"/>
</dbReference>
<dbReference type="Gene3D" id="1.10.260.40">
    <property type="entry name" value="lambda repressor-like DNA-binding domains"/>
    <property type="match status" value="1"/>
</dbReference>
<feature type="domain" description="HTH cro/C1-type" evidence="2">
    <location>
        <begin position="25"/>
        <end position="81"/>
    </location>
</feature>
<dbReference type="RefSeq" id="WP_187058622.1">
    <property type="nucleotide sequence ID" value="NZ_CP060412.1"/>
</dbReference>
<gene>
    <name evidence="3" type="ORF">H8F01_08665</name>
</gene>
<dbReference type="InterPro" id="IPR010982">
    <property type="entry name" value="Lambda_DNA-bd_dom_sf"/>
</dbReference>
<evidence type="ECO:0000259" key="2">
    <source>
        <dbReference type="SMART" id="SM00530"/>
    </source>
</evidence>
<dbReference type="SMART" id="SM00530">
    <property type="entry name" value="HTH_XRE"/>
    <property type="match status" value="1"/>
</dbReference>
<keyword evidence="1" id="KW-0238">DNA-binding</keyword>
<dbReference type="PANTHER" id="PTHR36924:SF1">
    <property type="entry name" value="ANTITOXIN HIGA-1"/>
    <property type="match status" value="1"/>
</dbReference>
<reference evidence="3 4" key="1">
    <citation type="submission" date="2020-08" db="EMBL/GenBank/DDBJ databases">
        <title>Dyella sp. G9 isolated from forest soil.</title>
        <authorList>
            <person name="Fu J."/>
            <person name="Qiu L."/>
        </authorList>
    </citation>
    <scope>NUCLEOTIDE SEQUENCE [LARGE SCALE GENOMIC DNA]</scope>
    <source>
        <strain evidence="3 4">G9</strain>
    </source>
</reference>
<dbReference type="AlphaFoldDB" id="A0A7G8Q8Q5"/>
<dbReference type="InterPro" id="IPR001387">
    <property type="entry name" value="Cro/C1-type_HTH"/>
</dbReference>
<evidence type="ECO:0000313" key="3">
    <source>
        <dbReference type="EMBL" id="QNK03163.1"/>
    </source>
</evidence>
<dbReference type="CDD" id="cd00093">
    <property type="entry name" value="HTH_XRE"/>
    <property type="match status" value="1"/>
</dbReference>
<organism evidence="3 4">
    <name type="scientific">Dyella telluris</name>
    <dbReference type="NCBI Taxonomy" id="2763498"/>
    <lineage>
        <taxon>Bacteria</taxon>
        <taxon>Pseudomonadati</taxon>
        <taxon>Pseudomonadota</taxon>
        <taxon>Gammaproteobacteria</taxon>
        <taxon>Lysobacterales</taxon>
        <taxon>Rhodanobacteraceae</taxon>
        <taxon>Dyella</taxon>
    </lineage>
</organism>
<dbReference type="NCBIfam" id="TIGR02607">
    <property type="entry name" value="antidote_HigA"/>
    <property type="match status" value="1"/>
</dbReference>
<accession>A0A7G8Q8Q5</accession>
<dbReference type="Pfam" id="PF01381">
    <property type="entry name" value="HTH_3"/>
    <property type="match status" value="1"/>
</dbReference>
<sequence>MANLVSLTPDMMLEMTAPARKPGTVLKKDYLDRRHLSIAQLAKLSGVPGKHLAATIFGTRPITPDIAVRLAAVLGTSAFYWLALQARWSLRKGAGIEGCRTAGDGMKREITCVAPPTAPATPVLQTDQQSTGFRAPLCRREIP</sequence>
<keyword evidence="4" id="KW-1185">Reference proteome</keyword>
<dbReference type="PANTHER" id="PTHR36924">
    <property type="entry name" value="ANTITOXIN HIGA-1"/>
    <property type="match status" value="1"/>
</dbReference>
<dbReference type="InterPro" id="IPR013430">
    <property type="entry name" value="Toxin_antidote_HigA"/>
</dbReference>
<dbReference type="GO" id="GO:0003677">
    <property type="term" value="F:DNA binding"/>
    <property type="evidence" value="ECO:0007669"/>
    <property type="project" value="UniProtKB-KW"/>
</dbReference>
<dbReference type="EMBL" id="CP060412">
    <property type="protein sequence ID" value="QNK03163.1"/>
    <property type="molecule type" value="Genomic_DNA"/>
</dbReference>
<protein>
    <submittedName>
        <fullName evidence="3">HigA family addiction module antidote protein</fullName>
    </submittedName>
</protein>
<evidence type="ECO:0000313" key="4">
    <source>
        <dbReference type="Proteomes" id="UP000515873"/>
    </source>
</evidence>
<evidence type="ECO:0000256" key="1">
    <source>
        <dbReference type="ARBA" id="ARBA00023125"/>
    </source>
</evidence>
<dbReference type="SUPFAM" id="SSF47413">
    <property type="entry name" value="lambda repressor-like DNA-binding domains"/>
    <property type="match status" value="1"/>
</dbReference>